<accession>A0A1Y2DBL5</accession>
<dbReference type="GeneID" id="63775141"/>
<evidence type="ECO:0000313" key="2">
    <source>
        <dbReference type="EMBL" id="ORY56652.1"/>
    </source>
</evidence>
<keyword evidence="1" id="KW-0812">Transmembrane</keyword>
<protein>
    <submittedName>
        <fullName evidence="2">Uncharacterized protein</fullName>
    </submittedName>
</protein>
<dbReference type="Proteomes" id="UP000193689">
    <property type="component" value="Unassembled WGS sequence"/>
</dbReference>
<keyword evidence="1" id="KW-1133">Transmembrane helix</keyword>
<sequence>MGQPKVELKKVEKVECEKVEKKIDGSHDKDARILVVINNEVKHKKCKCEKYRCRHHHHHHHQHLNQDYRHHTEEVWRETFRGAGAQLVRLGVTVLVVGVIRAIIV</sequence>
<comment type="caution">
    <text evidence="2">The sequence shown here is derived from an EMBL/GenBank/DDBJ whole genome shotgun (WGS) entry which is preliminary data.</text>
</comment>
<evidence type="ECO:0000256" key="1">
    <source>
        <dbReference type="SAM" id="Phobius"/>
    </source>
</evidence>
<dbReference type="AlphaFoldDB" id="A0A1Y2DBL5"/>
<reference evidence="2 3" key="1">
    <citation type="submission" date="2016-07" db="EMBL/GenBank/DDBJ databases">
        <title>Pervasive Adenine N6-methylation of Active Genes in Fungi.</title>
        <authorList>
            <consortium name="DOE Joint Genome Institute"/>
            <person name="Mondo S.J."/>
            <person name="Dannebaum R.O."/>
            <person name="Kuo R.C."/>
            <person name="Labutti K."/>
            <person name="Haridas S."/>
            <person name="Kuo A."/>
            <person name="Salamov A."/>
            <person name="Ahrendt S.R."/>
            <person name="Lipzen A."/>
            <person name="Sullivan W."/>
            <person name="Andreopoulos W.B."/>
            <person name="Clum A."/>
            <person name="Lindquist E."/>
            <person name="Daum C."/>
            <person name="Ramamoorthy G.K."/>
            <person name="Gryganskyi A."/>
            <person name="Culley D."/>
            <person name="Magnuson J.K."/>
            <person name="James T.Y."/>
            <person name="O'Malley M.A."/>
            <person name="Stajich J.E."/>
            <person name="Spatafora J.W."/>
            <person name="Visel A."/>
            <person name="Grigoriev I.V."/>
        </authorList>
    </citation>
    <scope>NUCLEOTIDE SEQUENCE [LARGE SCALE GENOMIC DNA]</scope>
    <source>
        <strain evidence="2 3">CBS 129021</strain>
    </source>
</reference>
<feature type="transmembrane region" description="Helical" evidence="1">
    <location>
        <begin position="87"/>
        <end position="104"/>
    </location>
</feature>
<name>A0A1Y2DBL5_9PEZI</name>
<keyword evidence="1" id="KW-0472">Membrane</keyword>
<keyword evidence="3" id="KW-1185">Reference proteome</keyword>
<dbReference type="EMBL" id="MCFJ01000022">
    <property type="protein sequence ID" value="ORY56652.1"/>
    <property type="molecule type" value="Genomic_DNA"/>
</dbReference>
<proteinExistence type="predicted"/>
<organism evidence="2 3">
    <name type="scientific">Pseudomassariella vexata</name>
    <dbReference type="NCBI Taxonomy" id="1141098"/>
    <lineage>
        <taxon>Eukaryota</taxon>
        <taxon>Fungi</taxon>
        <taxon>Dikarya</taxon>
        <taxon>Ascomycota</taxon>
        <taxon>Pezizomycotina</taxon>
        <taxon>Sordariomycetes</taxon>
        <taxon>Xylariomycetidae</taxon>
        <taxon>Amphisphaeriales</taxon>
        <taxon>Pseudomassariaceae</taxon>
        <taxon>Pseudomassariella</taxon>
    </lineage>
</organism>
<dbReference type="InParanoid" id="A0A1Y2DBL5"/>
<gene>
    <name evidence="2" type="ORF">BCR38DRAFT_414405</name>
</gene>
<dbReference type="RefSeq" id="XP_040710231.1">
    <property type="nucleotide sequence ID" value="XM_040858929.1"/>
</dbReference>
<evidence type="ECO:0000313" key="3">
    <source>
        <dbReference type="Proteomes" id="UP000193689"/>
    </source>
</evidence>